<dbReference type="EC" id="7.6.2.9" evidence="4"/>
<dbReference type="FunFam" id="3.40.50.300:FF:000425">
    <property type="entry name" value="Probable ABC transporter, ATP-binding subunit"/>
    <property type="match status" value="1"/>
</dbReference>
<dbReference type="InterPro" id="IPR017871">
    <property type="entry name" value="ABC_transporter-like_CS"/>
</dbReference>
<evidence type="ECO:0000256" key="4">
    <source>
        <dbReference type="ARBA" id="ARBA00066388"/>
    </source>
</evidence>
<comment type="caution">
    <text evidence="6">The sequence shown here is derived from an EMBL/GenBank/DDBJ whole genome shotgun (WGS) entry which is preliminary data.</text>
</comment>
<reference evidence="6" key="2">
    <citation type="submission" date="2021-04" db="EMBL/GenBank/DDBJ databases">
        <authorList>
            <person name="Gilroy R."/>
        </authorList>
    </citation>
    <scope>NUCLEOTIDE SEQUENCE</scope>
    <source>
        <strain evidence="6">ChiGjej4B4-12881</strain>
    </source>
</reference>
<feature type="domain" description="ABC transporter" evidence="5">
    <location>
        <begin position="3"/>
        <end position="241"/>
    </location>
</feature>
<gene>
    <name evidence="6" type="ORF">IAA28_10180</name>
</gene>
<dbReference type="PROSITE" id="PS50893">
    <property type="entry name" value="ABC_TRANSPORTER_2"/>
    <property type="match status" value="1"/>
</dbReference>
<proteinExistence type="predicted"/>
<name>A0A9D2AXW1_9FIRM</name>
<dbReference type="PROSITE" id="PS00211">
    <property type="entry name" value="ABC_TRANSPORTER_1"/>
    <property type="match status" value="1"/>
</dbReference>
<evidence type="ECO:0000313" key="6">
    <source>
        <dbReference type="EMBL" id="HIX53156.1"/>
    </source>
</evidence>
<dbReference type="InterPro" id="IPR050093">
    <property type="entry name" value="ABC_SmlMolc_Importer"/>
</dbReference>
<dbReference type="PANTHER" id="PTHR42781">
    <property type="entry name" value="SPERMIDINE/PUTRESCINE IMPORT ATP-BINDING PROTEIN POTA"/>
    <property type="match status" value="1"/>
</dbReference>
<keyword evidence="2" id="KW-0547">Nucleotide-binding</keyword>
<protein>
    <recommendedName>
        <fullName evidence="4">ABC-type quaternary amine transporter</fullName>
        <ecNumber evidence="4">7.6.2.9</ecNumber>
    </recommendedName>
</protein>
<dbReference type="Pfam" id="PF00005">
    <property type="entry name" value="ABC_tran"/>
    <property type="match status" value="1"/>
</dbReference>
<dbReference type="SMART" id="SM00382">
    <property type="entry name" value="AAA"/>
    <property type="match status" value="1"/>
</dbReference>
<evidence type="ECO:0000256" key="1">
    <source>
        <dbReference type="ARBA" id="ARBA00022448"/>
    </source>
</evidence>
<evidence type="ECO:0000256" key="3">
    <source>
        <dbReference type="ARBA" id="ARBA00022840"/>
    </source>
</evidence>
<dbReference type="InterPro" id="IPR008995">
    <property type="entry name" value="Mo/tungstate-bd_C_term_dom"/>
</dbReference>
<dbReference type="InterPro" id="IPR027417">
    <property type="entry name" value="P-loop_NTPase"/>
</dbReference>
<dbReference type="SUPFAM" id="SSF50331">
    <property type="entry name" value="MOP-like"/>
    <property type="match status" value="1"/>
</dbReference>
<reference evidence="6" key="1">
    <citation type="journal article" date="2021" name="PeerJ">
        <title>Extensive microbial diversity within the chicken gut microbiome revealed by metagenomics and culture.</title>
        <authorList>
            <person name="Gilroy R."/>
            <person name="Ravi A."/>
            <person name="Getino M."/>
            <person name="Pursley I."/>
            <person name="Horton D.L."/>
            <person name="Alikhan N.F."/>
            <person name="Baker D."/>
            <person name="Gharbi K."/>
            <person name="Hall N."/>
            <person name="Watson M."/>
            <person name="Adriaenssens E.M."/>
            <person name="Foster-Nyarko E."/>
            <person name="Jarju S."/>
            <person name="Secka A."/>
            <person name="Antonio M."/>
            <person name="Oren A."/>
            <person name="Chaudhuri R.R."/>
            <person name="La Ragione R."/>
            <person name="Hildebrand F."/>
            <person name="Pallen M.J."/>
        </authorList>
    </citation>
    <scope>NUCLEOTIDE SEQUENCE</scope>
    <source>
        <strain evidence="6">ChiGjej4B4-12881</strain>
    </source>
</reference>
<dbReference type="GO" id="GO:0016887">
    <property type="term" value="F:ATP hydrolysis activity"/>
    <property type="evidence" value="ECO:0007669"/>
    <property type="project" value="InterPro"/>
</dbReference>
<accession>A0A9D2AXW1</accession>
<dbReference type="PANTHER" id="PTHR42781:SF4">
    <property type="entry name" value="SPERMIDINE_PUTRESCINE IMPORT ATP-BINDING PROTEIN POTA"/>
    <property type="match status" value="1"/>
</dbReference>
<dbReference type="AlphaFoldDB" id="A0A9D2AXW1"/>
<keyword evidence="1" id="KW-0813">Transport</keyword>
<dbReference type="Gene3D" id="3.40.50.300">
    <property type="entry name" value="P-loop containing nucleotide triphosphate hydrolases"/>
    <property type="match status" value="1"/>
</dbReference>
<dbReference type="InterPro" id="IPR003593">
    <property type="entry name" value="AAA+_ATPase"/>
</dbReference>
<organism evidence="6 7">
    <name type="scientific">Candidatus Lachnoclostridium stercoripullorum</name>
    <dbReference type="NCBI Taxonomy" id="2838635"/>
    <lineage>
        <taxon>Bacteria</taxon>
        <taxon>Bacillati</taxon>
        <taxon>Bacillota</taxon>
        <taxon>Clostridia</taxon>
        <taxon>Lachnospirales</taxon>
        <taxon>Lachnospiraceae</taxon>
    </lineage>
</organism>
<dbReference type="InterPro" id="IPR003439">
    <property type="entry name" value="ABC_transporter-like_ATP-bd"/>
</dbReference>
<keyword evidence="3 6" id="KW-0067">ATP-binding</keyword>
<sequence>MSTVIEHLNMTFQDYQALRDVNLEIRQGEFIAILGPSGCGKTTLLRLLAGFLKPTGGTITMDGVKIADSQEILEPNKRNIGMVFQSYALWPHMTVLQQVMFPMQYSRFSKFKTDAQRQERARAMLRLVGMEKLENRYPSELSGGQKQRVAIARALANEPALLLMDEPLSNLDAALKIEMRREISRLHREVGGTVLYVTHDQAEALGMADRIVVMSQGEIQQIGSPKEIFAHPANAFVAQFVGQSNLIRGKWEGDQFICGSGQTVNGAGIPDSFHEDQLYPVKADAVRLVAKDQSRFTGKVKEVEYQGFNTKVIMNMDDGNVVQVLAGGMADCREGMEYGIQFA</sequence>
<evidence type="ECO:0000313" key="7">
    <source>
        <dbReference type="Proteomes" id="UP000886780"/>
    </source>
</evidence>
<dbReference type="SUPFAM" id="SSF52540">
    <property type="entry name" value="P-loop containing nucleoside triphosphate hydrolases"/>
    <property type="match status" value="1"/>
</dbReference>
<dbReference type="EMBL" id="DXEU01000184">
    <property type="protein sequence ID" value="HIX53156.1"/>
    <property type="molecule type" value="Genomic_DNA"/>
</dbReference>
<dbReference type="GO" id="GO:0005524">
    <property type="term" value="F:ATP binding"/>
    <property type="evidence" value="ECO:0007669"/>
    <property type="project" value="UniProtKB-KW"/>
</dbReference>
<evidence type="ECO:0000256" key="2">
    <source>
        <dbReference type="ARBA" id="ARBA00022741"/>
    </source>
</evidence>
<dbReference type="GO" id="GO:0015418">
    <property type="term" value="F:ABC-type quaternary ammonium compound transporting activity"/>
    <property type="evidence" value="ECO:0007669"/>
    <property type="project" value="UniProtKB-EC"/>
</dbReference>
<evidence type="ECO:0000259" key="5">
    <source>
        <dbReference type="PROSITE" id="PS50893"/>
    </source>
</evidence>
<dbReference type="Proteomes" id="UP000886780">
    <property type="component" value="Unassembled WGS sequence"/>
</dbReference>